<gene>
    <name evidence="3" type="ORF">SAMN05444394_2390</name>
</gene>
<dbReference type="AlphaFoldDB" id="A0A1N6FEL8"/>
<keyword evidence="1" id="KW-0732">Signal</keyword>
<accession>A0A1N6FEL8</accession>
<feature type="domain" description="Fe/B12 periplasmic-binding" evidence="2">
    <location>
        <begin position="19"/>
        <end position="254"/>
    </location>
</feature>
<evidence type="ECO:0000256" key="1">
    <source>
        <dbReference type="ARBA" id="ARBA00022729"/>
    </source>
</evidence>
<dbReference type="PANTHER" id="PTHR30535:SF35">
    <property type="entry name" value="PERIPLASMIC BINDING PROTEIN"/>
    <property type="match status" value="1"/>
</dbReference>
<dbReference type="PANTHER" id="PTHR30535">
    <property type="entry name" value="VITAMIN B12-BINDING PROTEIN"/>
    <property type="match status" value="1"/>
</dbReference>
<dbReference type="Proteomes" id="UP000185221">
    <property type="component" value="Unassembled WGS sequence"/>
</dbReference>
<dbReference type="InterPro" id="IPR050902">
    <property type="entry name" value="ABC_Transporter_SBP"/>
</dbReference>
<dbReference type="InterPro" id="IPR002491">
    <property type="entry name" value="ABC_transptr_periplasmic_BD"/>
</dbReference>
<name>A0A1N6FEL8_9BACT</name>
<sequence>MFYTDQLNREVHLSSSPKRIISLVPSQTELLMDLGLEDRLVGITKFCVHPKGLTKRKAIVGGTKNYRMDMIQSLQPDLIIGNKEENDQKAIENLMQEYPVWMSDVNSLKDSISMIRNIGEMLEVEEKAEKIAVQLETDFHTPLERKGTCVYLIWKDPLMVVGKNTFIDQILTFGGFENRISENRYPQVALDELVGIHPDYLLLSSEPFPFKEKHIEYFESYLPETKIRLVDGEYFSWYGSRLLGTKQYLSKTFS</sequence>
<dbReference type="OrthoDB" id="9816357at2"/>
<dbReference type="RefSeq" id="WP_074225233.1">
    <property type="nucleotide sequence ID" value="NZ_FSRC01000002.1"/>
</dbReference>
<dbReference type="SUPFAM" id="SSF53807">
    <property type="entry name" value="Helical backbone' metal receptor"/>
    <property type="match status" value="1"/>
</dbReference>
<dbReference type="Gene3D" id="3.40.50.1980">
    <property type="entry name" value="Nitrogenase molybdenum iron protein domain"/>
    <property type="match status" value="2"/>
</dbReference>
<dbReference type="PROSITE" id="PS50983">
    <property type="entry name" value="FE_B12_PBP"/>
    <property type="match status" value="1"/>
</dbReference>
<dbReference type="Pfam" id="PF01497">
    <property type="entry name" value="Peripla_BP_2"/>
    <property type="match status" value="1"/>
</dbReference>
<evidence type="ECO:0000313" key="3">
    <source>
        <dbReference type="EMBL" id="SIN93702.1"/>
    </source>
</evidence>
<proteinExistence type="predicted"/>
<evidence type="ECO:0000259" key="2">
    <source>
        <dbReference type="PROSITE" id="PS50983"/>
    </source>
</evidence>
<dbReference type="STRING" id="226505.SAMN05444394_2390"/>
<evidence type="ECO:0000313" key="4">
    <source>
        <dbReference type="Proteomes" id="UP000185221"/>
    </source>
</evidence>
<keyword evidence="4" id="KW-1185">Reference proteome</keyword>
<dbReference type="InterPro" id="IPR054828">
    <property type="entry name" value="Vit_B12_bind_prot"/>
</dbReference>
<protein>
    <submittedName>
        <fullName evidence="3">ABC-type Fe3+-hydroxamate transport system, substrate-binding protein</fullName>
    </submittedName>
</protein>
<dbReference type="NCBIfam" id="NF038402">
    <property type="entry name" value="TroA_like"/>
    <property type="match status" value="1"/>
</dbReference>
<organism evidence="3 4">
    <name type="scientific">Algoriphagus halophilus</name>
    <dbReference type="NCBI Taxonomy" id="226505"/>
    <lineage>
        <taxon>Bacteria</taxon>
        <taxon>Pseudomonadati</taxon>
        <taxon>Bacteroidota</taxon>
        <taxon>Cytophagia</taxon>
        <taxon>Cytophagales</taxon>
        <taxon>Cyclobacteriaceae</taxon>
        <taxon>Algoriphagus</taxon>
    </lineage>
</organism>
<dbReference type="EMBL" id="FSRC01000002">
    <property type="protein sequence ID" value="SIN93702.1"/>
    <property type="molecule type" value="Genomic_DNA"/>
</dbReference>
<reference evidence="4" key="1">
    <citation type="submission" date="2016-11" db="EMBL/GenBank/DDBJ databases">
        <authorList>
            <person name="Varghese N."/>
            <person name="Submissions S."/>
        </authorList>
    </citation>
    <scope>NUCLEOTIDE SEQUENCE [LARGE SCALE GENOMIC DNA]</scope>
    <source>
        <strain evidence="4">DSM 15292</strain>
    </source>
</reference>